<dbReference type="AlphaFoldDB" id="A0A9E8NBB9"/>
<sequence>MKKIIYNRICFLLFSCIAGVLGLSACEEKNDVAALPVITEIRNYAASPSDSLVETLKAGQWVVVLGKNLGEISQVNFGSRPANINPTLITDQSIVVQVPSIPFDSVAREKVNVVTVVNSAGSTSFTINITGPPMISHVRNYATAPKDTVTSIIVPGQSINIVGYNLKNALNIAFQGVKADLAGAVYTDSSVIVKVPSNFSAADPLLANKITYGTAVDTISYSIRIFDPAVLEYYKDPIFTLLTGGIGKEKTWVLDIDAKGVSAKFKGPLYFSGVDYGWDNQCAKTGGDCWLYDPEYQSWMGAAQDYGTMTLGLRSGSAEPVVKVVQKGITRSGTFQGGYFFDIKTKTLSFVDIVPLNTGRDQVWSKAYVISLKEDRMQLAFRDPNKAEFAIHNYIRK</sequence>
<proteinExistence type="predicted"/>
<evidence type="ECO:0000313" key="3">
    <source>
        <dbReference type="Proteomes" id="UP001164653"/>
    </source>
</evidence>
<dbReference type="SUPFAM" id="SSF81296">
    <property type="entry name" value="E set domains"/>
    <property type="match status" value="1"/>
</dbReference>
<dbReference type="InterPro" id="IPR013783">
    <property type="entry name" value="Ig-like_fold"/>
</dbReference>
<name>A0A9E8NBB9_9BACT</name>
<dbReference type="Proteomes" id="UP001164653">
    <property type="component" value="Chromosome"/>
</dbReference>
<accession>A0A9E8NBB9</accession>
<evidence type="ECO:0000256" key="1">
    <source>
        <dbReference type="SAM" id="SignalP"/>
    </source>
</evidence>
<dbReference type="EMBL" id="CP112998">
    <property type="protein sequence ID" value="WAC13504.1"/>
    <property type="molecule type" value="Genomic_DNA"/>
</dbReference>
<feature type="signal peptide" evidence="1">
    <location>
        <begin position="1"/>
        <end position="25"/>
    </location>
</feature>
<keyword evidence="1" id="KW-0732">Signal</keyword>
<dbReference type="KEGG" id="dpf:ON006_06015"/>
<keyword evidence="3" id="KW-1185">Reference proteome</keyword>
<evidence type="ECO:0000313" key="2">
    <source>
        <dbReference type="EMBL" id="WAC13504.1"/>
    </source>
</evidence>
<reference evidence="2" key="1">
    <citation type="submission" date="2022-11" db="EMBL/GenBank/DDBJ databases">
        <title>Dyadobacter pollutisoli sp. nov., isolated from plastic dumped soil.</title>
        <authorList>
            <person name="Kim J.M."/>
            <person name="Kim K.R."/>
            <person name="Lee J.K."/>
            <person name="Hao L."/>
            <person name="Jeon C.O."/>
        </authorList>
    </citation>
    <scope>NUCLEOTIDE SEQUENCE</scope>
    <source>
        <strain evidence="2">U1</strain>
    </source>
</reference>
<dbReference type="PROSITE" id="PS51257">
    <property type="entry name" value="PROKAR_LIPOPROTEIN"/>
    <property type="match status" value="1"/>
</dbReference>
<gene>
    <name evidence="2" type="ORF">ON006_06015</name>
</gene>
<feature type="chain" id="PRO_5039624564" description="IPT/TIG domain-containing protein" evidence="1">
    <location>
        <begin position="26"/>
        <end position="397"/>
    </location>
</feature>
<dbReference type="Gene3D" id="2.60.40.10">
    <property type="entry name" value="Immunoglobulins"/>
    <property type="match status" value="2"/>
</dbReference>
<protein>
    <recommendedName>
        <fullName evidence="4">IPT/TIG domain-containing protein</fullName>
    </recommendedName>
</protein>
<evidence type="ECO:0008006" key="4">
    <source>
        <dbReference type="Google" id="ProtNLM"/>
    </source>
</evidence>
<dbReference type="InterPro" id="IPR014756">
    <property type="entry name" value="Ig_E-set"/>
</dbReference>
<organism evidence="2 3">
    <name type="scientific">Dyadobacter pollutisoli</name>
    <dbReference type="NCBI Taxonomy" id="2910158"/>
    <lineage>
        <taxon>Bacteria</taxon>
        <taxon>Pseudomonadati</taxon>
        <taxon>Bacteroidota</taxon>
        <taxon>Cytophagia</taxon>
        <taxon>Cytophagales</taxon>
        <taxon>Spirosomataceae</taxon>
        <taxon>Dyadobacter</taxon>
    </lineage>
</organism>
<dbReference type="RefSeq" id="WP_244819386.1">
    <property type="nucleotide sequence ID" value="NZ_CP112998.1"/>
</dbReference>